<dbReference type="Proteomes" id="UP000078383">
    <property type="component" value="Unassembled WGS sequence"/>
</dbReference>
<feature type="transmembrane region" description="Helical" evidence="1">
    <location>
        <begin position="111"/>
        <end position="132"/>
    </location>
</feature>
<dbReference type="GO" id="GO:0005886">
    <property type="term" value="C:plasma membrane"/>
    <property type="evidence" value="ECO:0007669"/>
    <property type="project" value="TreeGrafter"/>
</dbReference>
<gene>
    <name evidence="2" type="primary">yicJ</name>
    <name evidence="2" type="ORF">ERS852502_01750</name>
</gene>
<dbReference type="GO" id="GO:0008643">
    <property type="term" value="P:carbohydrate transport"/>
    <property type="evidence" value="ECO:0007669"/>
    <property type="project" value="InterPro"/>
</dbReference>
<dbReference type="InterPro" id="IPR039672">
    <property type="entry name" value="MFS_2"/>
</dbReference>
<proteinExistence type="predicted"/>
<dbReference type="EMBL" id="CZBX01000007">
    <property type="protein sequence ID" value="CUQ88309.1"/>
    <property type="molecule type" value="Genomic_DNA"/>
</dbReference>
<dbReference type="PANTHER" id="PTHR11328:SF24">
    <property type="entry name" value="MAJOR FACILITATOR SUPERFAMILY (MFS) PROFILE DOMAIN-CONTAINING PROTEIN"/>
    <property type="match status" value="1"/>
</dbReference>
<feature type="transmembrane region" description="Helical" evidence="1">
    <location>
        <begin position="83"/>
        <end position="105"/>
    </location>
</feature>
<feature type="transmembrane region" description="Helical" evidence="1">
    <location>
        <begin position="153"/>
        <end position="173"/>
    </location>
</feature>
<keyword evidence="1" id="KW-0812">Transmembrane</keyword>
<dbReference type="PANTHER" id="PTHR11328">
    <property type="entry name" value="MAJOR FACILITATOR SUPERFAMILY DOMAIN-CONTAINING PROTEIN"/>
    <property type="match status" value="1"/>
</dbReference>
<protein>
    <submittedName>
        <fullName evidence="2">Inner membrane symporter yicJ</fullName>
    </submittedName>
</protein>
<dbReference type="AlphaFoldDB" id="A0A174ZTZ1"/>
<reference evidence="2 3" key="1">
    <citation type="submission" date="2015-09" db="EMBL/GenBank/DDBJ databases">
        <authorList>
            <consortium name="Pathogen Informatics"/>
        </authorList>
    </citation>
    <scope>NUCLEOTIDE SEQUENCE [LARGE SCALE GENOMIC DNA]</scope>
    <source>
        <strain evidence="2 3">2789STDY5834889</strain>
    </source>
</reference>
<keyword evidence="1" id="KW-1133">Transmembrane helix</keyword>
<keyword evidence="1" id="KW-0472">Membrane</keyword>
<dbReference type="Pfam" id="PF13347">
    <property type="entry name" value="MFS_2"/>
    <property type="match status" value="1"/>
</dbReference>
<name>A0A174ZTZ1_9FIRM</name>
<sequence length="249" mass="27508">MEEKKYLKWYNKIGYGSGDIAGNVVYAFLTSFMMVYLTDSVGLAAGVVGTLIAVSKLFDGFTDIFFGSMIDKTHSKMGKAKPWMLYGYIGCAITLICCFAVPVSLGTTAKYAWFFISYTLLNGVFYTANNIAYSALTSLITKNSKERVQMGSYRFIFAFSTSLLIQAITVGFVDKCGGDAAAWRTVAIIYAIIGLAVNTISALSVKELPEEELNEGEVKDDNEKYGMVQAFKLLVKNKYYMMICGTYIL</sequence>
<organism evidence="2 3">
    <name type="scientific">[Ruminococcus] torques</name>
    <dbReference type="NCBI Taxonomy" id="33039"/>
    <lineage>
        <taxon>Bacteria</taxon>
        <taxon>Bacillati</taxon>
        <taxon>Bacillota</taxon>
        <taxon>Clostridia</taxon>
        <taxon>Lachnospirales</taxon>
        <taxon>Lachnospiraceae</taxon>
        <taxon>Mediterraneibacter</taxon>
    </lineage>
</organism>
<accession>A0A174ZTZ1</accession>
<dbReference type="SUPFAM" id="SSF103473">
    <property type="entry name" value="MFS general substrate transporter"/>
    <property type="match status" value="1"/>
</dbReference>
<feature type="transmembrane region" description="Helical" evidence="1">
    <location>
        <begin position="185"/>
        <end position="205"/>
    </location>
</feature>
<evidence type="ECO:0000313" key="2">
    <source>
        <dbReference type="EMBL" id="CUQ88309.1"/>
    </source>
</evidence>
<feature type="transmembrane region" description="Helical" evidence="1">
    <location>
        <begin position="20"/>
        <end position="37"/>
    </location>
</feature>
<dbReference type="InterPro" id="IPR036259">
    <property type="entry name" value="MFS_trans_sf"/>
</dbReference>
<evidence type="ECO:0000313" key="3">
    <source>
        <dbReference type="Proteomes" id="UP000078383"/>
    </source>
</evidence>
<dbReference type="GO" id="GO:0015293">
    <property type="term" value="F:symporter activity"/>
    <property type="evidence" value="ECO:0007669"/>
    <property type="project" value="InterPro"/>
</dbReference>
<dbReference type="Gene3D" id="1.20.1250.20">
    <property type="entry name" value="MFS general substrate transporter like domains"/>
    <property type="match status" value="1"/>
</dbReference>
<feature type="transmembrane region" description="Helical" evidence="1">
    <location>
        <begin position="43"/>
        <end position="62"/>
    </location>
</feature>
<evidence type="ECO:0000256" key="1">
    <source>
        <dbReference type="SAM" id="Phobius"/>
    </source>
</evidence>